<dbReference type="CDD" id="cd10527">
    <property type="entry name" value="SET_LSMT"/>
    <property type="match status" value="1"/>
</dbReference>
<accession>A0ABU6VTD0</accession>
<dbReference type="Proteomes" id="UP001341840">
    <property type="component" value="Unassembled WGS sequence"/>
</dbReference>
<evidence type="ECO:0000256" key="2">
    <source>
        <dbReference type="ARBA" id="ARBA00022679"/>
    </source>
</evidence>
<evidence type="ECO:0000256" key="1">
    <source>
        <dbReference type="ARBA" id="ARBA00022603"/>
    </source>
</evidence>
<dbReference type="PANTHER" id="PTHR13271">
    <property type="entry name" value="UNCHARACTERIZED PUTATIVE METHYLTRANSFERASE"/>
    <property type="match status" value="1"/>
</dbReference>
<evidence type="ECO:0000259" key="4">
    <source>
        <dbReference type="PROSITE" id="PS50280"/>
    </source>
</evidence>
<dbReference type="InterPro" id="IPR015353">
    <property type="entry name" value="Rubisco_LSMT_subst-bd"/>
</dbReference>
<dbReference type="InterPro" id="IPR036464">
    <property type="entry name" value="Rubisco_LSMT_subst-bd_sf"/>
</dbReference>
<feature type="domain" description="SET" evidence="4">
    <location>
        <begin position="40"/>
        <end position="296"/>
    </location>
</feature>
<dbReference type="SUPFAM" id="SSF81822">
    <property type="entry name" value="RuBisCo LSMT C-terminal, substrate-binding domain"/>
    <property type="match status" value="1"/>
</dbReference>
<keyword evidence="2" id="KW-0808">Transferase</keyword>
<dbReference type="PROSITE" id="PS50280">
    <property type="entry name" value="SET"/>
    <property type="match status" value="1"/>
</dbReference>
<dbReference type="PANTHER" id="PTHR13271:SF91">
    <property type="entry name" value="PROTEIN SET DOMAIN GROUP 40"/>
    <property type="match status" value="1"/>
</dbReference>
<protein>
    <recommendedName>
        <fullName evidence="4">SET domain-containing protein</fullName>
    </recommendedName>
</protein>
<comment type="caution">
    <text evidence="5">The sequence shown here is derived from an EMBL/GenBank/DDBJ whole genome shotgun (WGS) entry which is preliminary data.</text>
</comment>
<dbReference type="Pfam" id="PF09273">
    <property type="entry name" value="Rubis-subs-bind"/>
    <property type="match status" value="1"/>
</dbReference>
<gene>
    <name evidence="5" type="ORF">PIB30_086172</name>
</gene>
<keyword evidence="1" id="KW-0489">Methyltransferase</keyword>
<keyword evidence="3" id="KW-0949">S-adenosyl-L-methionine</keyword>
<evidence type="ECO:0000256" key="3">
    <source>
        <dbReference type="ARBA" id="ARBA00022691"/>
    </source>
</evidence>
<evidence type="ECO:0000313" key="5">
    <source>
        <dbReference type="EMBL" id="MED6176232.1"/>
    </source>
</evidence>
<dbReference type="Gene3D" id="3.90.1410.10">
    <property type="entry name" value="set domain protein methyltransferase, domain 1"/>
    <property type="match status" value="1"/>
</dbReference>
<proteinExistence type="predicted"/>
<evidence type="ECO:0000313" key="6">
    <source>
        <dbReference type="Proteomes" id="UP001341840"/>
    </source>
</evidence>
<organism evidence="5 6">
    <name type="scientific">Stylosanthes scabra</name>
    <dbReference type="NCBI Taxonomy" id="79078"/>
    <lineage>
        <taxon>Eukaryota</taxon>
        <taxon>Viridiplantae</taxon>
        <taxon>Streptophyta</taxon>
        <taxon>Embryophyta</taxon>
        <taxon>Tracheophyta</taxon>
        <taxon>Spermatophyta</taxon>
        <taxon>Magnoliopsida</taxon>
        <taxon>eudicotyledons</taxon>
        <taxon>Gunneridae</taxon>
        <taxon>Pentapetalae</taxon>
        <taxon>rosids</taxon>
        <taxon>fabids</taxon>
        <taxon>Fabales</taxon>
        <taxon>Fabaceae</taxon>
        <taxon>Papilionoideae</taxon>
        <taxon>50 kb inversion clade</taxon>
        <taxon>dalbergioids sensu lato</taxon>
        <taxon>Dalbergieae</taxon>
        <taxon>Pterocarpus clade</taxon>
        <taxon>Stylosanthes</taxon>
    </lineage>
</organism>
<dbReference type="EMBL" id="JASCZI010152500">
    <property type="protein sequence ID" value="MED6176232.1"/>
    <property type="molecule type" value="Genomic_DNA"/>
</dbReference>
<name>A0ABU6VTD0_9FABA</name>
<dbReference type="InterPro" id="IPR001214">
    <property type="entry name" value="SET_dom"/>
</dbReference>
<dbReference type="SUPFAM" id="SSF82199">
    <property type="entry name" value="SET domain"/>
    <property type="match status" value="1"/>
</dbReference>
<reference evidence="5 6" key="1">
    <citation type="journal article" date="2023" name="Plants (Basel)">
        <title>Bridging the Gap: Combining Genomics and Transcriptomics Approaches to Understand Stylosanthes scabra, an Orphan Legume from the Brazilian Caatinga.</title>
        <authorList>
            <person name="Ferreira-Neto J.R.C."/>
            <person name="da Silva M.D."/>
            <person name="Binneck E."/>
            <person name="de Melo N.F."/>
            <person name="da Silva R.H."/>
            <person name="de Melo A.L.T.M."/>
            <person name="Pandolfi V."/>
            <person name="Bustamante F.O."/>
            <person name="Brasileiro-Vidal A.C."/>
            <person name="Benko-Iseppon A.M."/>
        </authorList>
    </citation>
    <scope>NUCLEOTIDE SEQUENCE [LARGE SCALE GENOMIC DNA]</scope>
    <source>
        <tissue evidence="5">Leaves</tissue>
    </source>
</reference>
<sequence>MEEEDEHGSIEGLLTWASQIGISDAPTTTDQPRNSLALGSSLCVSHFPHTGGRGLGAVRDLKMGELILRVPKSALMTSDSVMQDTKLSDALNRHPSLCSTQILNACLLYEIGKGKASRWHPYLMHLPKSYDILAMFGEFEKTALQVDEAIWVTEIAVQKTKSEWKQARALMEDLKFKPQLLTFKAWVWASATISSRTLHIPWDSAGCLCPVGDLFNYDAPGKEPSDIEDLGNLLSNTSIHDGSLSNEDNTTIADVEQLDSEYQRLTDGGFEEDANAYCFYARANYKKGDQVLLCYGTYTNLELLEHYGFILQENPNDKVFIPLEPAVYSSTSWSRESLYIHYNGKPSFALLAALRLWATPQIKRRSVAHLVYSGSKISADNEIFVMKWLSNTCHGVLKNLPTSIEDDTLLLSSMDNSQDFCTFVEVTKLLSFRDEVDTFLEAHNMKDKCSDSNVVLSGKTRKTMDKWKLAIQWRINYKKVLHDCISYCSLILDSLIK</sequence>
<dbReference type="Gene3D" id="3.90.1420.10">
    <property type="entry name" value="Rubisco LSMT, substrate-binding domain"/>
    <property type="match status" value="1"/>
</dbReference>
<keyword evidence="6" id="KW-1185">Reference proteome</keyword>
<dbReference type="InterPro" id="IPR050600">
    <property type="entry name" value="SETD3_SETD6_MTase"/>
</dbReference>
<dbReference type="InterPro" id="IPR046341">
    <property type="entry name" value="SET_dom_sf"/>
</dbReference>